<evidence type="ECO:0000256" key="3">
    <source>
        <dbReference type="ARBA" id="ARBA00022763"/>
    </source>
</evidence>
<organism evidence="9 10">
    <name type="scientific">Melghirimyces algeriensis</name>
    <dbReference type="NCBI Taxonomy" id="910412"/>
    <lineage>
        <taxon>Bacteria</taxon>
        <taxon>Bacillati</taxon>
        <taxon>Bacillota</taxon>
        <taxon>Bacilli</taxon>
        <taxon>Bacillales</taxon>
        <taxon>Thermoactinomycetaceae</taxon>
        <taxon>Melghirimyces</taxon>
    </lineage>
</organism>
<dbReference type="GO" id="GO:0006302">
    <property type="term" value="P:double-strand break repair"/>
    <property type="evidence" value="ECO:0007669"/>
    <property type="project" value="TreeGrafter"/>
</dbReference>
<dbReference type="RefSeq" id="WP_142504660.1">
    <property type="nucleotide sequence ID" value="NZ_FXTI01000002.1"/>
</dbReference>
<keyword evidence="10" id="KW-1185">Reference proteome</keyword>
<dbReference type="Proteomes" id="UP000315636">
    <property type="component" value="Unassembled WGS sequence"/>
</dbReference>
<name>A0A521BST8_9BACL</name>
<evidence type="ECO:0000256" key="1">
    <source>
        <dbReference type="ARBA" id="ARBA00007452"/>
    </source>
</evidence>
<feature type="domain" description="DNA replication/recombination mediator RecO N-terminal" evidence="8">
    <location>
        <begin position="2"/>
        <end position="77"/>
    </location>
</feature>
<evidence type="ECO:0000256" key="6">
    <source>
        <dbReference type="ARBA" id="ARBA00033409"/>
    </source>
</evidence>
<sequence length="250" mass="28435">MLKKWEGVVLRTRDYGESNKVVTLFTREEGKLTAVARGAKKTKSRLGSVTQPFVSAHFLCFSGTGMATISQADILESHYPLRTDLILTSYASYFTEFLDKLTDERERAPMLYDLLLSTFQMLVNRVDPDILARIFELHVLETAGYRPGLDACMSCAKSELPVKFSVRRGGFLCLNCADQDPHAFPLSSQSARILKTLQRITPERLGNIQVKEETKQQLEKVVRSFIDEYVDVRFKSRDFLEHIKTIDGNL</sequence>
<dbReference type="EMBL" id="FXTI01000002">
    <property type="protein sequence ID" value="SMO50179.1"/>
    <property type="molecule type" value="Genomic_DNA"/>
</dbReference>
<dbReference type="SUPFAM" id="SSF50249">
    <property type="entry name" value="Nucleic acid-binding proteins"/>
    <property type="match status" value="1"/>
</dbReference>
<dbReference type="InterPro" id="IPR022572">
    <property type="entry name" value="DNA_rep/recomb_RecO_N"/>
</dbReference>
<dbReference type="OrthoDB" id="9797083at2"/>
<gene>
    <name evidence="7" type="primary">recO</name>
    <name evidence="9" type="ORF">SAMN06264849_102384</name>
</gene>
<keyword evidence="5 7" id="KW-0234">DNA repair</keyword>
<dbReference type="InterPro" id="IPR012340">
    <property type="entry name" value="NA-bd_OB-fold"/>
</dbReference>
<keyword evidence="4 7" id="KW-0233">DNA recombination</keyword>
<dbReference type="NCBIfam" id="TIGR00613">
    <property type="entry name" value="reco"/>
    <property type="match status" value="1"/>
</dbReference>
<evidence type="ECO:0000256" key="2">
    <source>
        <dbReference type="ARBA" id="ARBA00021310"/>
    </source>
</evidence>
<evidence type="ECO:0000313" key="9">
    <source>
        <dbReference type="EMBL" id="SMO50179.1"/>
    </source>
</evidence>
<accession>A0A521BST8</accession>
<dbReference type="GO" id="GO:0043590">
    <property type="term" value="C:bacterial nucleoid"/>
    <property type="evidence" value="ECO:0007669"/>
    <property type="project" value="TreeGrafter"/>
</dbReference>
<evidence type="ECO:0000313" key="10">
    <source>
        <dbReference type="Proteomes" id="UP000315636"/>
    </source>
</evidence>
<reference evidence="9 10" key="1">
    <citation type="submission" date="2017-05" db="EMBL/GenBank/DDBJ databases">
        <authorList>
            <person name="Varghese N."/>
            <person name="Submissions S."/>
        </authorList>
    </citation>
    <scope>NUCLEOTIDE SEQUENCE [LARGE SCALE GENOMIC DNA]</scope>
    <source>
        <strain evidence="9 10">DSM 45474</strain>
    </source>
</reference>
<evidence type="ECO:0000256" key="5">
    <source>
        <dbReference type="ARBA" id="ARBA00023204"/>
    </source>
</evidence>
<evidence type="ECO:0000259" key="8">
    <source>
        <dbReference type="Pfam" id="PF11967"/>
    </source>
</evidence>
<dbReference type="InterPro" id="IPR042242">
    <property type="entry name" value="RecO_C"/>
</dbReference>
<evidence type="ECO:0000256" key="7">
    <source>
        <dbReference type="HAMAP-Rule" id="MF_00201"/>
    </source>
</evidence>
<dbReference type="HAMAP" id="MF_00201">
    <property type="entry name" value="RecO"/>
    <property type="match status" value="1"/>
</dbReference>
<protein>
    <recommendedName>
        <fullName evidence="2 7">DNA repair protein RecO</fullName>
    </recommendedName>
    <alternativeName>
        <fullName evidence="6 7">Recombination protein O</fullName>
    </alternativeName>
</protein>
<evidence type="ECO:0000256" key="4">
    <source>
        <dbReference type="ARBA" id="ARBA00023172"/>
    </source>
</evidence>
<dbReference type="Pfam" id="PF02565">
    <property type="entry name" value="RecO_C"/>
    <property type="match status" value="1"/>
</dbReference>
<dbReference type="Pfam" id="PF11967">
    <property type="entry name" value="RecO_N"/>
    <property type="match status" value="1"/>
</dbReference>
<keyword evidence="3 7" id="KW-0227">DNA damage</keyword>
<comment type="similarity">
    <text evidence="1 7">Belongs to the RecO family.</text>
</comment>
<dbReference type="PANTHER" id="PTHR33991">
    <property type="entry name" value="DNA REPAIR PROTEIN RECO"/>
    <property type="match status" value="1"/>
</dbReference>
<comment type="function">
    <text evidence="7">Involved in DNA repair and RecF pathway recombination.</text>
</comment>
<dbReference type="GO" id="GO:0006310">
    <property type="term" value="P:DNA recombination"/>
    <property type="evidence" value="ECO:0007669"/>
    <property type="project" value="UniProtKB-UniRule"/>
</dbReference>
<dbReference type="PANTHER" id="PTHR33991:SF1">
    <property type="entry name" value="DNA REPAIR PROTEIN RECO"/>
    <property type="match status" value="1"/>
</dbReference>
<dbReference type="InterPro" id="IPR003717">
    <property type="entry name" value="RecO"/>
</dbReference>
<dbReference type="InterPro" id="IPR037278">
    <property type="entry name" value="ARFGAP/RecO"/>
</dbReference>
<dbReference type="Gene3D" id="1.20.1440.120">
    <property type="entry name" value="Recombination protein O, C-terminal domain"/>
    <property type="match status" value="1"/>
</dbReference>
<proteinExistence type="inferred from homology"/>
<dbReference type="SUPFAM" id="SSF57863">
    <property type="entry name" value="ArfGap/RecO-like zinc finger"/>
    <property type="match status" value="1"/>
</dbReference>
<dbReference type="Gene3D" id="2.40.50.140">
    <property type="entry name" value="Nucleic acid-binding proteins"/>
    <property type="match status" value="1"/>
</dbReference>
<dbReference type="AlphaFoldDB" id="A0A521BST8"/>